<dbReference type="Gene3D" id="2.130.10.130">
    <property type="entry name" value="Integrin alpha, N-terminal"/>
    <property type="match status" value="1"/>
</dbReference>
<dbReference type="AlphaFoldDB" id="A0A381PLB1"/>
<organism evidence="2">
    <name type="scientific">marine metagenome</name>
    <dbReference type="NCBI Taxonomy" id="408172"/>
    <lineage>
        <taxon>unclassified sequences</taxon>
        <taxon>metagenomes</taxon>
        <taxon>ecological metagenomes</taxon>
    </lineage>
</organism>
<gene>
    <name evidence="2" type="ORF">METZ01_LOCUS20082</name>
</gene>
<dbReference type="SUPFAM" id="SSF69318">
    <property type="entry name" value="Integrin alpha N-terminal domain"/>
    <property type="match status" value="1"/>
</dbReference>
<protein>
    <recommendedName>
        <fullName evidence="3">VCBS repeat-containing protein</fullName>
    </recommendedName>
</protein>
<evidence type="ECO:0000313" key="2">
    <source>
        <dbReference type="EMBL" id="SUZ67228.1"/>
    </source>
</evidence>
<dbReference type="InterPro" id="IPR013517">
    <property type="entry name" value="FG-GAP"/>
</dbReference>
<name>A0A381PLB1_9ZZZZ</name>
<dbReference type="Gene3D" id="2.40.128.340">
    <property type="match status" value="1"/>
</dbReference>
<dbReference type="PANTHER" id="PTHR46580">
    <property type="entry name" value="SENSOR KINASE-RELATED"/>
    <property type="match status" value="1"/>
</dbReference>
<dbReference type="Gene3D" id="2.30.30.100">
    <property type="match status" value="1"/>
</dbReference>
<dbReference type="InterPro" id="IPR028994">
    <property type="entry name" value="Integrin_alpha_N"/>
</dbReference>
<evidence type="ECO:0008006" key="3">
    <source>
        <dbReference type="Google" id="ProtNLM"/>
    </source>
</evidence>
<proteinExistence type="predicted"/>
<dbReference type="Pfam" id="PF13517">
    <property type="entry name" value="FG-GAP_3"/>
    <property type="match status" value="3"/>
</dbReference>
<dbReference type="EMBL" id="UINC01001006">
    <property type="protein sequence ID" value="SUZ67228.1"/>
    <property type="molecule type" value="Genomic_DNA"/>
</dbReference>
<evidence type="ECO:0000256" key="1">
    <source>
        <dbReference type="ARBA" id="ARBA00022729"/>
    </source>
</evidence>
<dbReference type="PANTHER" id="PTHR46580:SF4">
    <property type="entry name" value="ATP_GTP-BINDING PROTEIN"/>
    <property type="match status" value="1"/>
</dbReference>
<sequence length="375" mass="39260">MEFDAGENPLGIVSGDFNGDNKTDFVVASSRKQNGISNTEDGTLTLFQNNSSSSSRFPFTSSTITPATAEWRQDIVSADFNGDDQTDLVVTHTDQDKIKLLHNDGTANFSDNGSVTVGDMPLNLVSGDWNSDNQTDLAVVNRDNSSVSILQNSSGVFSVSQTLSVSEHPIKIASGDWDGDTDSDLAVLLRDSTLVQVWLNGGTGSFSKQSTTYTVGSLPVSMISGDWNCDGKQDLAVSNSGDSTLSLIYGKGTGDFDIPVTISSGRGPGTLAAADFDNDNKMDFVVGHNFLVTTSGASLLTGDFSLTLSDATSSTGYASPTSFAATLSKDGASPAAFVISDVDNDSKLDVLVTLPVSKKLAVLSGKQYSGKLSCP</sequence>
<reference evidence="2" key="1">
    <citation type="submission" date="2018-05" db="EMBL/GenBank/DDBJ databases">
        <authorList>
            <person name="Lanie J.A."/>
            <person name="Ng W.-L."/>
            <person name="Kazmierczak K.M."/>
            <person name="Andrzejewski T.M."/>
            <person name="Davidsen T.M."/>
            <person name="Wayne K.J."/>
            <person name="Tettelin H."/>
            <person name="Glass J.I."/>
            <person name="Rusch D."/>
            <person name="Podicherti R."/>
            <person name="Tsui H.-C.T."/>
            <person name="Winkler M.E."/>
        </authorList>
    </citation>
    <scope>NUCLEOTIDE SEQUENCE</scope>
</reference>
<accession>A0A381PLB1</accession>
<keyword evidence="1" id="KW-0732">Signal</keyword>